<keyword evidence="3" id="KW-1185">Reference proteome</keyword>
<name>A0A8X7V4L1_BRACI</name>
<evidence type="ECO:0000313" key="3">
    <source>
        <dbReference type="Proteomes" id="UP000886595"/>
    </source>
</evidence>
<dbReference type="AlphaFoldDB" id="A0A8X7V4L1"/>
<evidence type="ECO:0000313" key="2">
    <source>
        <dbReference type="EMBL" id="KAG2300766.1"/>
    </source>
</evidence>
<accession>A0A8X7V4L1</accession>
<protein>
    <submittedName>
        <fullName evidence="2">Uncharacterized protein</fullName>
    </submittedName>
</protein>
<evidence type="ECO:0000256" key="1">
    <source>
        <dbReference type="SAM" id="MobiDB-lite"/>
    </source>
</evidence>
<comment type="caution">
    <text evidence="2">The sequence shown here is derived from an EMBL/GenBank/DDBJ whole genome shotgun (WGS) entry which is preliminary data.</text>
</comment>
<gene>
    <name evidence="2" type="ORF">Bca52824_037238</name>
</gene>
<proteinExistence type="predicted"/>
<feature type="region of interest" description="Disordered" evidence="1">
    <location>
        <begin position="75"/>
        <end position="114"/>
    </location>
</feature>
<dbReference type="Proteomes" id="UP000886595">
    <property type="component" value="Unassembled WGS sequence"/>
</dbReference>
<dbReference type="OrthoDB" id="1748302at2759"/>
<feature type="compositionally biased region" description="Basic and acidic residues" evidence="1">
    <location>
        <begin position="84"/>
        <end position="108"/>
    </location>
</feature>
<sequence>MNSAALIYSFRAVPVISKALPSRLTCLGLCSRVSFSTRPEFGRRGEIRASKSLIEDEAELSDWVSDLRTSSVRGKFTSDEDEAVQERVRRNVERDDGRGPRKGREGQADRFGGSRKVDRFGVRTGVEPAANRLGTTGLVTEKVQGMGGFKGGVASLLSWEE</sequence>
<dbReference type="EMBL" id="JAAMPC010000008">
    <property type="protein sequence ID" value="KAG2300766.1"/>
    <property type="molecule type" value="Genomic_DNA"/>
</dbReference>
<organism evidence="2 3">
    <name type="scientific">Brassica carinata</name>
    <name type="common">Ethiopian mustard</name>
    <name type="synonym">Abyssinian cabbage</name>
    <dbReference type="NCBI Taxonomy" id="52824"/>
    <lineage>
        <taxon>Eukaryota</taxon>
        <taxon>Viridiplantae</taxon>
        <taxon>Streptophyta</taxon>
        <taxon>Embryophyta</taxon>
        <taxon>Tracheophyta</taxon>
        <taxon>Spermatophyta</taxon>
        <taxon>Magnoliopsida</taxon>
        <taxon>eudicotyledons</taxon>
        <taxon>Gunneridae</taxon>
        <taxon>Pentapetalae</taxon>
        <taxon>rosids</taxon>
        <taxon>malvids</taxon>
        <taxon>Brassicales</taxon>
        <taxon>Brassicaceae</taxon>
        <taxon>Brassiceae</taxon>
        <taxon>Brassica</taxon>
    </lineage>
</organism>
<reference evidence="2 3" key="1">
    <citation type="submission" date="2020-02" db="EMBL/GenBank/DDBJ databases">
        <authorList>
            <person name="Ma Q."/>
            <person name="Huang Y."/>
            <person name="Song X."/>
            <person name="Pei D."/>
        </authorList>
    </citation>
    <scope>NUCLEOTIDE SEQUENCE [LARGE SCALE GENOMIC DNA]</scope>
    <source>
        <strain evidence="2">Sxm20200214</strain>
        <tissue evidence="2">Leaf</tissue>
    </source>
</reference>